<keyword evidence="1" id="KW-0812">Transmembrane</keyword>
<dbReference type="AlphaFoldDB" id="A0A426JXJ2"/>
<name>A0A426JXJ2_9PSEU</name>
<dbReference type="OrthoDB" id="9999428at2"/>
<proteinExistence type="predicted"/>
<protein>
    <submittedName>
        <fullName evidence="2">Uncharacterized protein</fullName>
    </submittedName>
</protein>
<dbReference type="RefSeq" id="WP_125089314.1">
    <property type="nucleotide sequence ID" value="NZ_RSAA01000007.1"/>
</dbReference>
<keyword evidence="1" id="KW-0472">Membrane</keyword>
<sequence length="119" mass="12446">MADRGGRRWPWVAAAAVSVVVLVVGGWWLVDQVSAFGRRPLSDQDSIASVTSMVIGAAALLVAMASLVVAVLQLRRERTSAGSGGSVQVGTAQDGGRLFMVADGDVHLHGPDEHREDPS</sequence>
<feature type="transmembrane region" description="Helical" evidence="1">
    <location>
        <begin position="50"/>
        <end position="72"/>
    </location>
</feature>
<feature type="transmembrane region" description="Helical" evidence="1">
    <location>
        <begin position="12"/>
        <end position="30"/>
    </location>
</feature>
<evidence type="ECO:0000313" key="3">
    <source>
        <dbReference type="Proteomes" id="UP000274515"/>
    </source>
</evidence>
<keyword evidence="3" id="KW-1185">Reference proteome</keyword>
<keyword evidence="1" id="KW-1133">Transmembrane helix</keyword>
<dbReference type="Proteomes" id="UP000274515">
    <property type="component" value="Unassembled WGS sequence"/>
</dbReference>
<reference evidence="2 3" key="1">
    <citation type="submission" date="2018-11" db="EMBL/GenBank/DDBJ databases">
        <title>Saccharopolyspora rhizosphaerae sp. nov., an actinomycete isolated from rhizosphere soil in Thailand.</title>
        <authorList>
            <person name="Intra B."/>
            <person name="Euanorasetr J."/>
            <person name="Take A."/>
            <person name="Inahashi Y."/>
            <person name="Mori M."/>
            <person name="Panbangred W."/>
            <person name="Matsumoto A."/>
        </authorList>
    </citation>
    <scope>NUCLEOTIDE SEQUENCE [LARGE SCALE GENOMIC DNA]</scope>
    <source>
        <strain evidence="2 3">H219</strain>
    </source>
</reference>
<evidence type="ECO:0000313" key="2">
    <source>
        <dbReference type="EMBL" id="RRO17960.1"/>
    </source>
</evidence>
<evidence type="ECO:0000256" key="1">
    <source>
        <dbReference type="SAM" id="Phobius"/>
    </source>
</evidence>
<gene>
    <name evidence="2" type="ORF">EIL87_06735</name>
</gene>
<organism evidence="2 3">
    <name type="scientific">Saccharopolyspora rhizosphaerae</name>
    <dbReference type="NCBI Taxonomy" id="2492662"/>
    <lineage>
        <taxon>Bacteria</taxon>
        <taxon>Bacillati</taxon>
        <taxon>Actinomycetota</taxon>
        <taxon>Actinomycetes</taxon>
        <taxon>Pseudonocardiales</taxon>
        <taxon>Pseudonocardiaceae</taxon>
        <taxon>Saccharopolyspora</taxon>
    </lineage>
</organism>
<comment type="caution">
    <text evidence="2">The sequence shown here is derived from an EMBL/GenBank/DDBJ whole genome shotgun (WGS) entry which is preliminary data.</text>
</comment>
<accession>A0A426JXJ2</accession>
<dbReference type="EMBL" id="RSAA01000007">
    <property type="protein sequence ID" value="RRO17960.1"/>
    <property type="molecule type" value="Genomic_DNA"/>
</dbReference>